<dbReference type="EMBL" id="CADCTR010001538">
    <property type="protein sequence ID" value="CAA9300343.1"/>
    <property type="molecule type" value="Genomic_DNA"/>
</dbReference>
<gene>
    <name evidence="1" type="ORF">AVDCRST_MAG93-4555</name>
</gene>
<evidence type="ECO:0000313" key="1">
    <source>
        <dbReference type="EMBL" id="CAA9300343.1"/>
    </source>
</evidence>
<name>A0A6J4KBD3_9CHLR</name>
<sequence>MSTEDFIIELFIRVDSVMGDQPKHPDAHLYPSELVTLGLLFALKGVGPRAFYRWLSNNYRHWFPHLPERTRLFRLFAAHAAWTDFFLADPTPLGVADSYGIELIHPWREDRSEWQIGRKGLSNHRWIIGAKLAYLVNQYGLIVAWDYAAANAPDNAFRELIADFEDEMVVLTDMAFHSKEGDPPNQKACKRGTWNVRMVVETILSLLTGVCHLKKASQRTWEGLKARLAYTMALFNILVLWDGMSVDEHGNIHLSIAEFSL</sequence>
<reference evidence="1" key="1">
    <citation type="submission" date="2020-02" db="EMBL/GenBank/DDBJ databases">
        <authorList>
            <person name="Meier V. D."/>
        </authorList>
    </citation>
    <scope>NUCLEOTIDE SEQUENCE</scope>
    <source>
        <strain evidence="1">AVDCRST_MAG93</strain>
    </source>
</reference>
<evidence type="ECO:0008006" key="2">
    <source>
        <dbReference type="Google" id="ProtNLM"/>
    </source>
</evidence>
<protein>
    <recommendedName>
        <fullName evidence="2">Transposase</fullName>
    </recommendedName>
</protein>
<organism evidence="1">
    <name type="scientific">uncultured Chloroflexia bacterium</name>
    <dbReference type="NCBI Taxonomy" id="1672391"/>
    <lineage>
        <taxon>Bacteria</taxon>
        <taxon>Bacillati</taxon>
        <taxon>Chloroflexota</taxon>
        <taxon>Chloroflexia</taxon>
        <taxon>environmental samples</taxon>
    </lineage>
</organism>
<dbReference type="AlphaFoldDB" id="A0A6J4KBD3"/>
<accession>A0A6J4KBD3</accession>
<proteinExistence type="predicted"/>